<evidence type="ECO:0000313" key="12">
    <source>
        <dbReference type="RefSeq" id="XP_031767496.1"/>
    </source>
</evidence>
<keyword evidence="3" id="KW-0963">Cytoplasm</keyword>
<dbReference type="OrthoDB" id="7788983at2759"/>
<feature type="compositionally biased region" description="Polar residues" evidence="9">
    <location>
        <begin position="1037"/>
        <end position="1046"/>
    </location>
</feature>
<keyword evidence="7" id="KW-0539">Nucleus</keyword>
<feature type="region of interest" description="Disordered" evidence="9">
    <location>
        <begin position="1"/>
        <end position="97"/>
    </location>
</feature>
<dbReference type="GO" id="GO:0005634">
    <property type="term" value="C:nucleus"/>
    <property type="evidence" value="ECO:0007669"/>
    <property type="project" value="UniProtKB-SubCell"/>
</dbReference>
<dbReference type="InParanoid" id="A0A6J3C540"/>
<dbReference type="GO" id="GO:0032922">
    <property type="term" value="P:circadian regulation of gene expression"/>
    <property type="evidence" value="ECO:0007669"/>
    <property type="project" value="TreeGrafter"/>
</dbReference>
<gene>
    <name evidence="12" type="primary">LOC113516630</name>
</gene>
<dbReference type="FunCoup" id="A0A6J3C540">
    <property type="interactions" value="11"/>
</dbReference>
<dbReference type="InterPro" id="IPR013767">
    <property type="entry name" value="PAS_fold"/>
</dbReference>
<dbReference type="InterPro" id="IPR000014">
    <property type="entry name" value="PAS"/>
</dbReference>
<dbReference type="GeneID" id="113516630"/>
<evidence type="ECO:0000256" key="9">
    <source>
        <dbReference type="SAM" id="MobiDB-lite"/>
    </source>
</evidence>
<dbReference type="InterPro" id="IPR013655">
    <property type="entry name" value="PAS_fold_3"/>
</dbReference>
<dbReference type="SUPFAM" id="SSF55785">
    <property type="entry name" value="PYP-like sensor domain (PAS domain)"/>
    <property type="match status" value="2"/>
</dbReference>
<evidence type="ECO:0000256" key="1">
    <source>
        <dbReference type="ARBA" id="ARBA00004123"/>
    </source>
</evidence>
<feature type="compositionally biased region" description="Low complexity" evidence="9">
    <location>
        <begin position="14"/>
        <end position="27"/>
    </location>
</feature>
<dbReference type="SMART" id="SM00091">
    <property type="entry name" value="PAS"/>
    <property type="match status" value="2"/>
</dbReference>
<comment type="subcellular location">
    <subcellularLocation>
        <location evidence="2">Cytoplasm</location>
    </subcellularLocation>
    <subcellularLocation>
        <location evidence="1">Nucleus</location>
    </subcellularLocation>
</comment>
<evidence type="ECO:0000256" key="3">
    <source>
        <dbReference type="ARBA" id="ARBA00022490"/>
    </source>
</evidence>
<dbReference type="Pfam" id="PF08447">
    <property type="entry name" value="PAS_3"/>
    <property type="match status" value="1"/>
</dbReference>
<dbReference type="InterPro" id="IPR050760">
    <property type="entry name" value="Period_circadian_regulator"/>
</dbReference>
<proteinExistence type="predicted"/>
<evidence type="ECO:0000256" key="8">
    <source>
        <dbReference type="ARBA" id="ARBA00040849"/>
    </source>
</evidence>
<dbReference type="PROSITE" id="PS50112">
    <property type="entry name" value="PAS"/>
    <property type="match status" value="2"/>
</dbReference>
<feature type="region of interest" description="Disordered" evidence="9">
    <location>
        <begin position="516"/>
        <end position="535"/>
    </location>
</feature>
<keyword evidence="4" id="KW-0597">Phosphoprotein</keyword>
<dbReference type="PANTHER" id="PTHR11269">
    <property type="entry name" value="PERIOD CIRCADIAN PROTEIN"/>
    <property type="match status" value="1"/>
</dbReference>
<dbReference type="RefSeq" id="XP_031767496.1">
    <property type="nucleotide sequence ID" value="XM_031911636.2"/>
</dbReference>
<feature type="compositionally biased region" description="Basic residues" evidence="9">
    <location>
        <begin position="692"/>
        <end position="705"/>
    </location>
</feature>
<feature type="compositionally biased region" description="Basic residues" evidence="9">
    <location>
        <begin position="715"/>
        <end position="729"/>
    </location>
</feature>
<dbReference type="CTD" id="31251"/>
<protein>
    <recommendedName>
        <fullName evidence="8">Period circadian protein</fullName>
    </recommendedName>
</protein>
<organism evidence="11 12">
    <name type="scientific">Galleria mellonella</name>
    <name type="common">Greater wax moth</name>
    <dbReference type="NCBI Taxonomy" id="7137"/>
    <lineage>
        <taxon>Eukaryota</taxon>
        <taxon>Metazoa</taxon>
        <taxon>Ecdysozoa</taxon>
        <taxon>Arthropoda</taxon>
        <taxon>Hexapoda</taxon>
        <taxon>Insecta</taxon>
        <taxon>Pterygota</taxon>
        <taxon>Neoptera</taxon>
        <taxon>Endopterygota</taxon>
        <taxon>Lepidoptera</taxon>
        <taxon>Glossata</taxon>
        <taxon>Ditrysia</taxon>
        <taxon>Pyraloidea</taxon>
        <taxon>Pyralidae</taxon>
        <taxon>Galleriinae</taxon>
        <taxon>Galleria</taxon>
    </lineage>
</organism>
<dbReference type="GO" id="GO:0000122">
    <property type="term" value="P:negative regulation of transcription by RNA polymerase II"/>
    <property type="evidence" value="ECO:0007669"/>
    <property type="project" value="TreeGrafter"/>
</dbReference>
<dbReference type="InterPro" id="IPR035965">
    <property type="entry name" value="PAS-like_dom_sf"/>
</dbReference>
<feature type="compositionally biased region" description="Low complexity" evidence="9">
    <location>
        <begin position="1129"/>
        <end position="1145"/>
    </location>
</feature>
<dbReference type="Gene3D" id="1.20.5.770">
    <property type="entry name" value="Single helix bin"/>
    <property type="match status" value="1"/>
</dbReference>
<evidence type="ECO:0000256" key="6">
    <source>
        <dbReference type="ARBA" id="ARBA00023108"/>
    </source>
</evidence>
<evidence type="ECO:0000313" key="11">
    <source>
        <dbReference type="Proteomes" id="UP001652740"/>
    </source>
</evidence>
<feature type="compositionally biased region" description="Basic and acidic residues" evidence="9">
    <location>
        <begin position="61"/>
        <end position="71"/>
    </location>
</feature>
<accession>A0A6J3C540</accession>
<feature type="region of interest" description="Disordered" evidence="9">
    <location>
        <begin position="893"/>
        <end position="996"/>
    </location>
</feature>
<feature type="region of interest" description="Disordered" evidence="9">
    <location>
        <begin position="676"/>
        <end position="734"/>
    </location>
</feature>
<dbReference type="InterPro" id="IPR022728">
    <property type="entry name" value="Period_circadian-like_C"/>
</dbReference>
<reference evidence="12" key="1">
    <citation type="submission" date="2025-08" db="UniProtKB">
        <authorList>
            <consortium name="RefSeq"/>
        </authorList>
    </citation>
    <scope>IDENTIFICATION</scope>
    <source>
        <tissue evidence="12">Whole larvae</tissue>
    </source>
</reference>
<feature type="domain" description="PAS" evidence="10">
    <location>
        <begin position="180"/>
        <end position="235"/>
    </location>
</feature>
<dbReference type="CDD" id="cd00130">
    <property type="entry name" value="PAS"/>
    <property type="match status" value="2"/>
</dbReference>
<keyword evidence="5" id="KW-0677">Repeat</keyword>
<feature type="region of interest" description="Disordered" evidence="9">
    <location>
        <begin position="1129"/>
        <end position="1191"/>
    </location>
</feature>
<dbReference type="AlphaFoldDB" id="A0A6J3C540"/>
<feature type="region of interest" description="Disordered" evidence="9">
    <location>
        <begin position="1012"/>
        <end position="1052"/>
    </location>
</feature>
<evidence type="ECO:0000256" key="2">
    <source>
        <dbReference type="ARBA" id="ARBA00004496"/>
    </source>
</evidence>
<evidence type="ECO:0000259" key="10">
    <source>
        <dbReference type="PROSITE" id="PS50112"/>
    </source>
</evidence>
<dbReference type="Gene3D" id="3.30.450.20">
    <property type="entry name" value="PAS domain"/>
    <property type="match status" value="2"/>
</dbReference>
<keyword evidence="6" id="KW-0090">Biological rhythms</keyword>
<keyword evidence="11" id="KW-1185">Reference proteome</keyword>
<dbReference type="Pfam" id="PF00989">
    <property type="entry name" value="PAS"/>
    <property type="match status" value="1"/>
</dbReference>
<feature type="compositionally biased region" description="Basic and acidic residues" evidence="9">
    <location>
        <begin position="1017"/>
        <end position="1036"/>
    </location>
</feature>
<dbReference type="GO" id="GO:0005737">
    <property type="term" value="C:cytoplasm"/>
    <property type="evidence" value="ECO:0007669"/>
    <property type="project" value="UniProtKB-SubCell"/>
</dbReference>
<dbReference type="Pfam" id="PF12114">
    <property type="entry name" value="Period_C"/>
    <property type="match status" value="1"/>
</dbReference>
<evidence type="ECO:0000256" key="4">
    <source>
        <dbReference type="ARBA" id="ARBA00022553"/>
    </source>
</evidence>
<dbReference type="GO" id="GO:0001222">
    <property type="term" value="F:transcription corepressor binding"/>
    <property type="evidence" value="ECO:0007669"/>
    <property type="project" value="TreeGrafter"/>
</dbReference>
<evidence type="ECO:0000256" key="7">
    <source>
        <dbReference type="ARBA" id="ARBA00023242"/>
    </source>
</evidence>
<feature type="domain" description="PAS" evidence="10">
    <location>
        <begin position="322"/>
        <end position="373"/>
    </location>
</feature>
<feature type="compositionally biased region" description="Low complexity" evidence="9">
    <location>
        <begin position="35"/>
        <end position="60"/>
    </location>
</feature>
<feature type="compositionally biased region" description="Polar residues" evidence="9">
    <location>
        <begin position="904"/>
        <end position="942"/>
    </location>
</feature>
<dbReference type="Proteomes" id="UP001652740">
    <property type="component" value="Unplaced"/>
</dbReference>
<sequence>MDTLDDSENNAKISDSAYSNSCSNSQSRRSHSSKSTHSGSNSSGSSGYGGKPSTSGSSDQQQEKRNKEKEPKKKKQPQTENVIPQPPPEEESGPVEPVQVVKTPKEEIIINEVDQTPSPQLAQDENGPESMDVAVEDRLSVIDEVVSCNISTVNTMNLVPCRSTSSACSEGFSCVISMDDGVIMYTTSSLTAMLGFPKDMWIGRSFIDFVHPRDRNTFASQITSGLAVPKTVNGKEKAQSPGSSVSTIVCRIRRYRGLNSGFGVKEHGVKFMPFLLKLTFKNVNEKDGKIIYLVIRATPFVSAFKVPNETVTKAVPFVMRHSANGYIDYIDPESVPYLGYLPQDLTNKDALPLYHPEDLVYLRQMYETVVKQGGMPRSKPYRMMTYNGDYIKVETEWSSFINPWSRKLEFVSAKIFIVEGPSNPDVFHPMESDKVLKLTEEEKIKSHALRESIVRILNEVLTKPAEVAKQQMSKRCQDLAVFMENLLEEQPKADEDLRLKIQDQDNSYYERDSVMLGGISPHHDNNDSQSSTETPLSYNQLNYNENLQRYFDSHQPFRSEDFIFGPGGYIVTEKITHPLTSCLSPLATISGDSVEMNSSCGSNPDLMPISCAPTLSGFQQVRLTEAIINKHNAEMEKELMKIHRELSCSTKGEREKISKENRKKRKEHLARCNATFQPTAAGTPSVAETPRSRKSIQNRHGIKRSKQLDFEESSHKHHCSSTRTTRRKQTTSAAAAQCSSTITTTVAANHWTPNPMNNMNTFILGVGLPQQMSIIRPVLPQQMPTMTAVPGMFPMYYAPAESAPALASSSSNVDASKNTGPYPAQAMQCMMYGQTVYGSPFVYSPITPHVSYPMQQTMMPQPMQCTNTTSPLGLTSSNYEEACKPSLHLRSSKLGNWRDKKPTESQGTTSKMGQGNVDSLYSSNTLNRASGAHSSDSQSGNEKSAKSSEPRCPSDSPKSTDMVLDTGDSGSRSEKSKSTRAAINSDENVDRMDGESSYSSFYSSFFKTESGSAEESGDAKKTPKIRFWDRNRRGEDQSSGEATSSLYEPRQSKKVAKRKIEPPWLEQVCVTSDLMYKYQVLPKSMNEVLISDKEKITSIEQPSLVNEQLGQLYVDLQLEGVASRLTLEEGITSSSSSGEETLTTTPKAPRRKREYSKLVMIYEEDAPLPSPPEGDAVVGSSEDMQPEMNQK</sequence>
<evidence type="ECO:0000256" key="5">
    <source>
        <dbReference type="ARBA" id="ARBA00022737"/>
    </source>
</evidence>
<dbReference type="GO" id="GO:0043153">
    <property type="term" value="P:entrainment of circadian clock by photoperiod"/>
    <property type="evidence" value="ECO:0007669"/>
    <property type="project" value="TreeGrafter"/>
</dbReference>
<dbReference type="PANTHER" id="PTHR11269:SF16">
    <property type="entry name" value="PERIOD CIRCADIAN PROTEIN"/>
    <property type="match status" value="1"/>
</dbReference>
<dbReference type="GO" id="GO:0000976">
    <property type="term" value="F:transcription cis-regulatory region binding"/>
    <property type="evidence" value="ECO:0007669"/>
    <property type="project" value="TreeGrafter"/>
</dbReference>
<name>A0A6J3C540_GALME</name>